<dbReference type="EMBL" id="GBRH01168470">
    <property type="protein sequence ID" value="JAE29426.1"/>
    <property type="molecule type" value="Transcribed_RNA"/>
</dbReference>
<reference evidence="2" key="2">
    <citation type="journal article" date="2015" name="Data Brief">
        <title>Shoot transcriptome of the giant reed, Arundo donax.</title>
        <authorList>
            <person name="Barrero R.A."/>
            <person name="Guerrero F.D."/>
            <person name="Moolhuijzen P."/>
            <person name="Goolsby J.A."/>
            <person name="Tidwell J."/>
            <person name="Bellgard S.E."/>
            <person name="Bellgard M.I."/>
        </authorList>
    </citation>
    <scope>NUCLEOTIDE SEQUENCE</scope>
    <source>
        <tissue evidence="2">Shoot tissue taken approximately 20 cm above the soil surface</tissue>
    </source>
</reference>
<evidence type="ECO:0000313" key="2">
    <source>
        <dbReference type="EMBL" id="JAE29426.1"/>
    </source>
</evidence>
<feature type="transmembrane region" description="Helical" evidence="1">
    <location>
        <begin position="12"/>
        <end position="41"/>
    </location>
</feature>
<keyword evidence="1" id="KW-1133">Transmembrane helix</keyword>
<sequence length="47" mass="5484">MSVMKHMVPVKYLILVFRVGYTVVLPVLDITFPVAVVQLFFKSSFWH</sequence>
<protein>
    <submittedName>
        <fullName evidence="2">Uncharacterized protein</fullName>
    </submittedName>
</protein>
<proteinExistence type="predicted"/>
<keyword evidence="1" id="KW-0812">Transmembrane</keyword>
<dbReference type="AlphaFoldDB" id="A0A0A9H3K0"/>
<name>A0A0A9H3K0_ARUDO</name>
<accession>A0A0A9H3K0</accession>
<organism evidence="2">
    <name type="scientific">Arundo donax</name>
    <name type="common">Giant reed</name>
    <name type="synonym">Donax arundinaceus</name>
    <dbReference type="NCBI Taxonomy" id="35708"/>
    <lineage>
        <taxon>Eukaryota</taxon>
        <taxon>Viridiplantae</taxon>
        <taxon>Streptophyta</taxon>
        <taxon>Embryophyta</taxon>
        <taxon>Tracheophyta</taxon>
        <taxon>Spermatophyta</taxon>
        <taxon>Magnoliopsida</taxon>
        <taxon>Liliopsida</taxon>
        <taxon>Poales</taxon>
        <taxon>Poaceae</taxon>
        <taxon>PACMAD clade</taxon>
        <taxon>Arundinoideae</taxon>
        <taxon>Arundineae</taxon>
        <taxon>Arundo</taxon>
    </lineage>
</organism>
<evidence type="ECO:0000256" key="1">
    <source>
        <dbReference type="SAM" id="Phobius"/>
    </source>
</evidence>
<reference evidence="2" key="1">
    <citation type="submission" date="2014-09" db="EMBL/GenBank/DDBJ databases">
        <authorList>
            <person name="Magalhaes I.L.F."/>
            <person name="Oliveira U."/>
            <person name="Santos F.R."/>
            <person name="Vidigal T.H.D.A."/>
            <person name="Brescovit A.D."/>
            <person name="Santos A.J."/>
        </authorList>
    </citation>
    <scope>NUCLEOTIDE SEQUENCE</scope>
    <source>
        <tissue evidence="2">Shoot tissue taken approximately 20 cm above the soil surface</tissue>
    </source>
</reference>
<keyword evidence="1" id="KW-0472">Membrane</keyword>